<dbReference type="Proteomes" id="UP001056648">
    <property type="component" value="Chromosome 1"/>
</dbReference>
<dbReference type="InterPro" id="IPR002878">
    <property type="entry name" value="ChsH2_C"/>
</dbReference>
<feature type="domain" description="ChsH2 C-terminal OB-fold" evidence="1">
    <location>
        <begin position="43"/>
        <end position="96"/>
    </location>
</feature>
<dbReference type="RefSeq" id="WP_252252125.1">
    <property type="nucleotide sequence ID" value="NZ_CP098735.1"/>
</dbReference>
<dbReference type="SUPFAM" id="SSF50249">
    <property type="entry name" value="Nucleic acid-binding proteins"/>
    <property type="match status" value="1"/>
</dbReference>
<reference evidence="2" key="1">
    <citation type="submission" date="2022-06" db="EMBL/GenBank/DDBJ databases">
        <title>Complete genome sequence and characterization of Cupriavidus gilardii QJ1 isolated from contaminating cells.</title>
        <authorList>
            <person name="Qi J."/>
        </authorList>
    </citation>
    <scope>NUCLEOTIDE SEQUENCE</scope>
    <source>
        <strain evidence="2">QJ1</strain>
    </source>
</reference>
<dbReference type="EMBL" id="CP098735">
    <property type="protein sequence ID" value="USE77967.1"/>
    <property type="molecule type" value="Genomic_DNA"/>
</dbReference>
<evidence type="ECO:0000313" key="3">
    <source>
        <dbReference type="Proteomes" id="UP001056648"/>
    </source>
</evidence>
<accession>A0ABY4VNU4</accession>
<evidence type="ECO:0000259" key="1">
    <source>
        <dbReference type="Pfam" id="PF01796"/>
    </source>
</evidence>
<keyword evidence="3" id="KW-1185">Reference proteome</keyword>
<proteinExistence type="predicted"/>
<dbReference type="InterPro" id="IPR012340">
    <property type="entry name" value="NA-bd_OB-fold"/>
</dbReference>
<protein>
    <submittedName>
        <fullName evidence="2">OB-fold domain-containing protein</fullName>
    </submittedName>
</protein>
<evidence type="ECO:0000313" key="2">
    <source>
        <dbReference type="EMBL" id="USE77967.1"/>
    </source>
</evidence>
<organism evidence="2 3">
    <name type="scientific">Cupriavidus gilardii</name>
    <dbReference type="NCBI Taxonomy" id="82541"/>
    <lineage>
        <taxon>Bacteria</taxon>
        <taxon>Pseudomonadati</taxon>
        <taxon>Pseudomonadota</taxon>
        <taxon>Betaproteobacteria</taxon>
        <taxon>Burkholderiales</taxon>
        <taxon>Burkholderiaceae</taxon>
        <taxon>Cupriavidus</taxon>
    </lineage>
</organism>
<name>A0ABY4VNU4_9BURK</name>
<gene>
    <name evidence="2" type="ORF">NDR89_02650</name>
</gene>
<sequence length="114" mass="12437">MSDPLWTTEPIPHLLASRERATGEWIFPALPDHSPLAAAHDPVAIAGTGVVYSFTIIHPAPKTGLAPYAVGYVDFTGPVRLFGRLTGNERPAIGDRYEPRRDAELGYVFEAVRP</sequence>
<dbReference type="Pfam" id="PF01796">
    <property type="entry name" value="OB_ChsH2_C"/>
    <property type="match status" value="1"/>
</dbReference>